<dbReference type="GO" id="GO:0003700">
    <property type="term" value="F:DNA-binding transcription factor activity"/>
    <property type="evidence" value="ECO:0007669"/>
    <property type="project" value="TreeGrafter"/>
</dbReference>
<dbReference type="InterPro" id="IPR001647">
    <property type="entry name" value="HTH_TetR"/>
</dbReference>
<keyword evidence="3" id="KW-0804">Transcription</keyword>
<evidence type="ECO:0000256" key="3">
    <source>
        <dbReference type="ARBA" id="ARBA00023163"/>
    </source>
</evidence>
<evidence type="ECO:0000256" key="1">
    <source>
        <dbReference type="ARBA" id="ARBA00023015"/>
    </source>
</evidence>
<dbReference type="SUPFAM" id="SSF46689">
    <property type="entry name" value="Homeodomain-like"/>
    <property type="match status" value="1"/>
</dbReference>
<gene>
    <name evidence="6" type="ORF">H9703_00365</name>
</gene>
<evidence type="ECO:0000256" key="2">
    <source>
        <dbReference type="ARBA" id="ARBA00023125"/>
    </source>
</evidence>
<dbReference type="Gene3D" id="1.10.357.10">
    <property type="entry name" value="Tetracycline Repressor, domain 2"/>
    <property type="match status" value="1"/>
</dbReference>
<organism evidence="6 7">
    <name type="scientific">Candidatus Faecalibacterium faecigallinarum</name>
    <dbReference type="NCBI Taxonomy" id="2838577"/>
    <lineage>
        <taxon>Bacteria</taxon>
        <taxon>Bacillati</taxon>
        <taxon>Bacillota</taxon>
        <taxon>Clostridia</taxon>
        <taxon>Eubacteriales</taxon>
        <taxon>Oscillospiraceae</taxon>
        <taxon>Faecalibacterium</taxon>
    </lineage>
</organism>
<evidence type="ECO:0000256" key="4">
    <source>
        <dbReference type="PROSITE-ProRule" id="PRU00335"/>
    </source>
</evidence>
<keyword evidence="1" id="KW-0805">Transcription regulation</keyword>
<evidence type="ECO:0000313" key="6">
    <source>
        <dbReference type="EMBL" id="HJC44589.1"/>
    </source>
</evidence>
<dbReference type="InterPro" id="IPR050109">
    <property type="entry name" value="HTH-type_TetR-like_transc_reg"/>
</dbReference>
<dbReference type="PROSITE" id="PS50977">
    <property type="entry name" value="HTH_TETR_2"/>
    <property type="match status" value="1"/>
</dbReference>
<dbReference type="Proteomes" id="UP000823906">
    <property type="component" value="Unassembled WGS sequence"/>
</dbReference>
<dbReference type="Pfam" id="PF00440">
    <property type="entry name" value="TetR_N"/>
    <property type="match status" value="1"/>
</dbReference>
<dbReference type="FunFam" id="1.10.10.60:FF:000141">
    <property type="entry name" value="TetR family transcriptional regulator"/>
    <property type="match status" value="1"/>
</dbReference>
<feature type="DNA-binding region" description="H-T-H motif" evidence="4">
    <location>
        <begin position="31"/>
        <end position="50"/>
    </location>
</feature>
<evidence type="ECO:0000259" key="5">
    <source>
        <dbReference type="PROSITE" id="PS50977"/>
    </source>
</evidence>
<accession>A0A9D2P8I8</accession>
<protein>
    <submittedName>
        <fullName evidence="6">TetR/AcrR family transcriptional regulator</fullName>
    </submittedName>
</protein>
<keyword evidence="2 4" id="KW-0238">DNA-binding</keyword>
<dbReference type="GO" id="GO:0000976">
    <property type="term" value="F:transcription cis-regulatory region binding"/>
    <property type="evidence" value="ECO:0007669"/>
    <property type="project" value="TreeGrafter"/>
</dbReference>
<dbReference type="PRINTS" id="PR00455">
    <property type="entry name" value="HTHTETR"/>
</dbReference>
<evidence type="ECO:0000313" key="7">
    <source>
        <dbReference type="Proteomes" id="UP000823906"/>
    </source>
</evidence>
<reference evidence="6" key="1">
    <citation type="journal article" date="2021" name="PeerJ">
        <title>Extensive microbial diversity within the chicken gut microbiome revealed by metagenomics and culture.</title>
        <authorList>
            <person name="Gilroy R."/>
            <person name="Ravi A."/>
            <person name="Getino M."/>
            <person name="Pursley I."/>
            <person name="Horton D.L."/>
            <person name="Alikhan N.F."/>
            <person name="Baker D."/>
            <person name="Gharbi K."/>
            <person name="Hall N."/>
            <person name="Watson M."/>
            <person name="Adriaenssens E.M."/>
            <person name="Foster-Nyarko E."/>
            <person name="Jarju S."/>
            <person name="Secka A."/>
            <person name="Antonio M."/>
            <person name="Oren A."/>
            <person name="Chaudhuri R.R."/>
            <person name="La Ragione R."/>
            <person name="Hildebrand F."/>
            <person name="Pallen M.J."/>
        </authorList>
    </citation>
    <scope>NUCLEOTIDE SEQUENCE</scope>
    <source>
        <strain evidence="6">ChiSjej5B23-2810</strain>
    </source>
</reference>
<proteinExistence type="predicted"/>
<dbReference type="InterPro" id="IPR009057">
    <property type="entry name" value="Homeodomain-like_sf"/>
</dbReference>
<dbReference type="PANTHER" id="PTHR30055">
    <property type="entry name" value="HTH-TYPE TRANSCRIPTIONAL REGULATOR RUTR"/>
    <property type="match status" value="1"/>
</dbReference>
<reference evidence="6" key="2">
    <citation type="submission" date="2021-04" db="EMBL/GenBank/DDBJ databases">
        <authorList>
            <person name="Gilroy R."/>
        </authorList>
    </citation>
    <scope>NUCLEOTIDE SEQUENCE</scope>
    <source>
        <strain evidence="6">ChiSjej5B23-2810</strain>
    </source>
</reference>
<comment type="caution">
    <text evidence="6">The sequence shown here is derived from an EMBL/GenBank/DDBJ whole genome shotgun (WGS) entry which is preliminary data.</text>
</comment>
<dbReference type="EMBL" id="DWWN01000002">
    <property type="protein sequence ID" value="HJC44589.1"/>
    <property type="molecule type" value="Genomic_DNA"/>
</dbReference>
<dbReference type="PANTHER" id="PTHR30055:SF226">
    <property type="entry name" value="HTH-TYPE TRANSCRIPTIONAL REGULATOR PKSA"/>
    <property type="match status" value="1"/>
</dbReference>
<dbReference type="GO" id="GO:0045892">
    <property type="term" value="P:negative regulation of DNA-templated transcription"/>
    <property type="evidence" value="ECO:0007669"/>
    <property type="project" value="UniProtKB-ARBA"/>
</dbReference>
<feature type="domain" description="HTH tetR-type" evidence="5">
    <location>
        <begin position="8"/>
        <end position="68"/>
    </location>
</feature>
<name>A0A9D2P8I8_9FIRM</name>
<sequence>MRITKEPEVRRQEILDAALQIFGEKGYEKTSIADIAKAIGVAQGLCYRYFPSKEALFDSVIEQYASLLAEPFAQYEKETDKPLRQIIEEMPATIEDRDSRYYALFHGAENAKFHVLLSLKLCEKLVPLAERILQRARDRGEVSFDDPHTAAVFCVYGQLGALQDDGLTREEKLEKIRAFLAFALHL</sequence>
<dbReference type="AlphaFoldDB" id="A0A9D2P8I8"/>